<dbReference type="SUPFAM" id="SSF53328">
    <property type="entry name" value="Formyltransferase"/>
    <property type="match status" value="1"/>
</dbReference>
<reference evidence="7" key="1">
    <citation type="submission" date="2016-11" db="EMBL/GenBank/DDBJ databases">
        <authorList>
            <person name="Varghese N."/>
            <person name="Submissions S."/>
        </authorList>
    </citation>
    <scope>NUCLEOTIDE SEQUENCE [LARGE SCALE GENOMIC DNA]</scope>
    <source>
        <strain evidence="7">DSM 26349</strain>
    </source>
</reference>
<dbReference type="InterPro" id="IPR002376">
    <property type="entry name" value="Formyl_transf_N"/>
</dbReference>
<protein>
    <recommendedName>
        <fullName evidence="4">Phosphoribosylglycinamide formyltransferase</fullName>
        <ecNumber evidence="4">2.1.2.2</ecNumber>
    </recommendedName>
    <alternativeName>
        <fullName evidence="4">5'-phosphoribosylglycinamide transformylase</fullName>
    </alternativeName>
    <alternativeName>
        <fullName evidence="4">GAR transformylase</fullName>
        <shortName evidence="4">GART</shortName>
    </alternativeName>
</protein>
<feature type="binding site" evidence="4">
    <location>
        <begin position="22"/>
        <end position="24"/>
    </location>
    <ligand>
        <name>N(1)-(5-phospho-beta-D-ribosyl)glycinamide</name>
        <dbReference type="ChEBI" id="CHEBI:143788"/>
    </ligand>
</feature>
<dbReference type="EC" id="2.1.2.2" evidence="4"/>
<dbReference type="InterPro" id="IPR004607">
    <property type="entry name" value="GART"/>
</dbReference>
<dbReference type="Gene3D" id="3.40.50.170">
    <property type="entry name" value="Formyl transferase, N-terminal domain"/>
    <property type="match status" value="1"/>
</dbReference>
<comment type="caution">
    <text evidence="4">Lacks conserved residue(s) required for the propagation of feature annotation.</text>
</comment>
<comment type="function">
    <text evidence="4">Catalyzes the transfer of a formyl group from 10-formyltetrahydrofolate to 5-phospho-ribosyl-glycinamide (GAR), producing 5-phospho-ribosyl-N-formylglycinamide (FGAR) and tetrahydrofolate.</text>
</comment>
<gene>
    <name evidence="4" type="primary">purN</name>
    <name evidence="6" type="ORF">SAMN04487908_1458</name>
</gene>
<dbReference type="AlphaFoldDB" id="A0A1M6PBY1"/>
<dbReference type="OrthoDB" id="9806170at2"/>
<dbReference type="Proteomes" id="UP000184172">
    <property type="component" value="Unassembled WGS sequence"/>
</dbReference>
<sequence>MNLNKPNNNVKKRIVIFASGNGTNAENIIKHFQQTDFAEVVLVLSNKQNAKVLERAKSLNVDAISFTKEELTSEDGILRSLRKVSPDLIVLAGFLLKFPEHIIAEFPNKIINIHPALLPKYGGKGMYGSAVHEAVVNNKETETGISIHYINEHYDEGAIITQKTVQLSKTDTSETCAAKVHQLEYEWFPKVIEEILKKS</sequence>
<organism evidence="6 7">
    <name type="scientific">Aequorivita viscosa</name>
    <dbReference type="NCBI Taxonomy" id="797419"/>
    <lineage>
        <taxon>Bacteria</taxon>
        <taxon>Pseudomonadati</taxon>
        <taxon>Bacteroidota</taxon>
        <taxon>Flavobacteriia</taxon>
        <taxon>Flavobacteriales</taxon>
        <taxon>Flavobacteriaceae</taxon>
        <taxon>Aequorivita</taxon>
    </lineage>
</organism>
<accession>A0A1M6PBY1</accession>
<dbReference type="RefSeq" id="WP_073222156.1">
    <property type="nucleotide sequence ID" value="NZ_FNNS01000040.1"/>
</dbReference>
<comment type="pathway">
    <text evidence="1 4">Purine metabolism; IMP biosynthesis via de novo pathway; N(2)-formyl-N(1)-(5-phospho-D-ribosyl)glycinamide from N(1)-(5-phospho-D-ribosyl)glycinamide (10-formyl THF route): step 1/1.</text>
</comment>
<evidence type="ECO:0000313" key="6">
    <source>
        <dbReference type="EMBL" id="SHK05448.1"/>
    </source>
</evidence>
<dbReference type="GO" id="GO:0005829">
    <property type="term" value="C:cytosol"/>
    <property type="evidence" value="ECO:0007669"/>
    <property type="project" value="TreeGrafter"/>
</dbReference>
<proteinExistence type="inferred from homology"/>
<evidence type="ECO:0000313" key="7">
    <source>
        <dbReference type="Proteomes" id="UP000184172"/>
    </source>
</evidence>
<comment type="catalytic activity">
    <reaction evidence="4">
        <text>N(1)-(5-phospho-beta-D-ribosyl)glycinamide + (6R)-10-formyltetrahydrofolate = N(2)-formyl-N(1)-(5-phospho-beta-D-ribosyl)glycinamide + (6S)-5,6,7,8-tetrahydrofolate + H(+)</text>
        <dbReference type="Rhea" id="RHEA:15053"/>
        <dbReference type="ChEBI" id="CHEBI:15378"/>
        <dbReference type="ChEBI" id="CHEBI:57453"/>
        <dbReference type="ChEBI" id="CHEBI:143788"/>
        <dbReference type="ChEBI" id="CHEBI:147286"/>
        <dbReference type="ChEBI" id="CHEBI:195366"/>
        <dbReference type="EC" id="2.1.2.2"/>
    </reaction>
</comment>
<dbReference type="EMBL" id="FQYV01000045">
    <property type="protein sequence ID" value="SHK05448.1"/>
    <property type="molecule type" value="Genomic_DNA"/>
</dbReference>
<dbReference type="HAMAP" id="MF_01930">
    <property type="entry name" value="PurN"/>
    <property type="match status" value="1"/>
</dbReference>
<feature type="binding site" evidence="4">
    <location>
        <position position="68"/>
    </location>
    <ligand>
        <name>(6R)-10-formyltetrahydrofolate</name>
        <dbReference type="ChEBI" id="CHEBI:195366"/>
    </ligand>
</feature>
<dbReference type="GO" id="GO:0006189">
    <property type="term" value="P:'de novo' IMP biosynthetic process"/>
    <property type="evidence" value="ECO:0007669"/>
    <property type="project" value="UniProtKB-UniRule"/>
</dbReference>
<dbReference type="GO" id="GO:0004644">
    <property type="term" value="F:phosphoribosylglycinamide formyltransferase activity"/>
    <property type="evidence" value="ECO:0007669"/>
    <property type="project" value="UniProtKB-UniRule"/>
</dbReference>
<evidence type="ECO:0000259" key="5">
    <source>
        <dbReference type="Pfam" id="PF00551"/>
    </source>
</evidence>
<dbReference type="STRING" id="797419.SAMN05216556_1409"/>
<evidence type="ECO:0000256" key="1">
    <source>
        <dbReference type="ARBA" id="ARBA00005054"/>
    </source>
</evidence>
<feature type="domain" description="Formyl transferase N-terminal" evidence="5">
    <location>
        <begin position="12"/>
        <end position="192"/>
    </location>
</feature>
<feature type="site" description="Raises pKa of active site His" evidence="4">
    <location>
        <position position="155"/>
    </location>
</feature>
<dbReference type="CDD" id="cd08645">
    <property type="entry name" value="FMT_core_GART"/>
    <property type="match status" value="1"/>
</dbReference>
<name>A0A1M6PBY1_9FLAO</name>
<keyword evidence="7" id="KW-1185">Reference proteome</keyword>
<dbReference type="NCBIfam" id="TIGR00639">
    <property type="entry name" value="PurN"/>
    <property type="match status" value="1"/>
</dbReference>
<dbReference type="UniPathway" id="UPA00074">
    <property type="reaction ID" value="UER00126"/>
</dbReference>
<evidence type="ECO:0000256" key="2">
    <source>
        <dbReference type="ARBA" id="ARBA00022679"/>
    </source>
</evidence>
<keyword evidence="3 4" id="KW-0658">Purine biosynthesis</keyword>
<evidence type="ECO:0000256" key="4">
    <source>
        <dbReference type="HAMAP-Rule" id="MF_01930"/>
    </source>
</evidence>
<feature type="active site" description="Proton donor" evidence="4">
    <location>
        <position position="114"/>
    </location>
</feature>
<dbReference type="InterPro" id="IPR036477">
    <property type="entry name" value="Formyl_transf_N_sf"/>
</dbReference>
<keyword evidence="2 4" id="KW-0808">Transferase</keyword>
<dbReference type="PANTHER" id="PTHR43369">
    <property type="entry name" value="PHOSPHORIBOSYLGLYCINAMIDE FORMYLTRANSFERASE"/>
    <property type="match status" value="1"/>
</dbReference>
<dbReference type="PANTHER" id="PTHR43369:SF2">
    <property type="entry name" value="PHOSPHORIBOSYLGLYCINAMIDE FORMYLTRANSFERASE"/>
    <property type="match status" value="1"/>
</dbReference>
<feature type="binding site" evidence="4">
    <location>
        <position position="112"/>
    </location>
    <ligand>
        <name>(6R)-10-formyltetrahydrofolate</name>
        <dbReference type="ChEBI" id="CHEBI:195366"/>
    </ligand>
</feature>
<dbReference type="Pfam" id="PF00551">
    <property type="entry name" value="Formyl_trans_N"/>
    <property type="match status" value="1"/>
</dbReference>
<comment type="similarity">
    <text evidence="4">Belongs to the GART family.</text>
</comment>
<evidence type="ECO:0000256" key="3">
    <source>
        <dbReference type="ARBA" id="ARBA00022755"/>
    </source>
</evidence>